<accession>A0A6N2SSY4</accession>
<dbReference type="InterPro" id="IPR027417">
    <property type="entry name" value="P-loop_NTPase"/>
</dbReference>
<keyword evidence="7 10" id="KW-1133">Transmembrane helix</keyword>
<dbReference type="EC" id="3.6.3.-" evidence="13"/>
<evidence type="ECO:0000259" key="12">
    <source>
        <dbReference type="PROSITE" id="PS50929"/>
    </source>
</evidence>
<dbReference type="SUPFAM" id="SSF52540">
    <property type="entry name" value="P-loop containing nucleoside triphosphate hydrolases"/>
    <property type="match status" value="1"/>
</dbReference>
<dbReference type="FunFam" id="3.40.50.300:FF:000299">
    <property type="entry name" value="ABC transporter ATP-binding protein/permease"/>
    <property type="match status" value="1"/>
</dbReference>
<evidence type="ECO:0000256" key="3">
    <source>
        <dbReference type="ARBA" id="ARBA00022475"/>
    </source>
</evidence>
<keyword evidence="8 10" id="KW-0472">Membrane</keyword>
<comment type="subcellular location">
    <subcellularLocation>
        <location evidence="1">Cell membrane</location>
        <topology evidence="1">Multi-pass membrane protein</topology>
    </subcellularLocation>
</comment>
<organism evidence="13">
    <name type="scientific">Schaalia odontolytica</name>
    <dbReference type="NCBI Taxonomy" id="1660"/>
    <lineage>
        <taxon>Bacteria</taxon>
        <taxon>Bacillati</taxon>
        <taxon>Actinomycetota</taxon>
        <taxon>Actinomycetes</taxon>
        <taxon>Actinomycetales</taxon>
        <taxon>Actinomycetaceae</taxon>
        <taxon>Schaalia</taxon>
    </lineage>
</organism>
<dbReference type="InterPro" id="IPR011527">
    <property type="entry name" value="ABC1_TM_dom"/>
</dbReference>
<dbReference type="GO" id="GO:0005524">
    <property type="term" value="F:ATP binding"/>
    <property type="evidence" value="ECO:0007669"/>
    <property type="project" value="UniProtKB-KW"/>
</dbReference>
<evidence type="ECO:0000256" key="9">
    <source>
        <dbReference type="ARBA" id="ARBA00061644"/>
    </source>
</evidence>
<dbReference type="AlphaFoldDB" id="A0A6N2SSY4"/>
<keyword evidence="5" id="KW-0547">Nucleotide-binding</keyword>
<dbReference type="SMART" id="SM00382">
    <property type="entry name" value="AAA"/>
    <property type="match status" value="1"/>
</dbReference>
<keyword evidence="13" id="KW-0378">Hydrolase</keyword>
<gene>
    <name evidence="13" type="ORF">AOLFYP35_00981</name>
</gene>
<feature type="transmembrane region" description="Helical" evidence="10">
    <location>
        <begin position="162"/>
        <end position="182"/>
    </location>
</feature>
<dbReference type="PROSITE" id="PS50929">
    <property type="entry name" value="ABC_TM1F"/>
    <property type="match status" value="1"/>
</dbReference>
<dbReference type="Pfam" id="PF00664">
    <property type="entry name" value="ABC_membrane"/>
    <property type="match status" value="1"/>
</dbReference>
<keyword evidence="2" id="KW-0813">Transport</keyword>
<keyword evidence="3" id="KW-1003">Cell membrane</keyword>
<proteinExistence type="inferred from homology"/>
<dbReference type="GO" id="GO:0005886">
    <property type="term" value="C:plasma membrane"/>
    <property type="evidence" value="ECO:0007669"/>
    <property type="project" value="UniProtKB-SubCell"/>
</dbReference>
<evidence type="ECO:0000256" key="2">
    <source>
        <dbReference type="ARBA" id="ARBA00022448"/>
    </source>
</evidence>
<dbReference type="InterPro" id="IPR003439">
    <property type="entry name" value="ABC_transporter-like_ATP-bd"/>
</dbReference>
<feature type="domain" description="ABC transporter" evidence="11">
    <location>
        <begin position="342"/>
        <end position="555"/>
    </location>
</feature>
<evidence type="ECO:0000256" key="6">
    <source>
        <dbReference type="ARBA" id="ARBA00022840"/>
    </source>
</evidence>
<dbReference type="GO" id="GO:0140359">
    <property type="term" value="F:ABC-type transporter activity"/>
    <property type="evidence" value="ECO:0007669"/>
    <property type="project" value="InterPro"/>
</dbReference>
<dbReference type="Gene3D" id="1.20.1560.10">
    <property type="entry name" value="ABC transporter type 1, transmembrane domain"/>
    <property type="match status" value="1"/>
</dbReference>
<dbReference type="GO" id="GO:0016887">
    <property type="term" value="F:ATP hydrolysis activity"/>
    <property type="evidence" value="ECO:0007669"/>
    <property type="project" value="InterPro"/>
</dbReference>
<evidence type="ECO:0000256" key="8">
    <source>
        <dbReference type="ARBA" id="ARBA00023136"/>
    </source>
</evidence>
<protein>
    <submittedName>
        <fullName evidence="13">Multidrug export ATP-binding/permease protein</fullName>
        <ecNumber evidence="13">3.6.3.-</ecNumber>
    </submittedName>
</protein>
<dbReference type="PROSITE" id="PS00211">
    <property type="entry name" value="ABC_TRANSPORTER_1"/>
    <property type="match status" value="1"/>
</dbReference>
<feature type="domain" description="ABC transmembrane type-1" evidence="12">
    <location>
        <begin position="34"/>
        <end position="304"/>
    </location>
</feature>
<evidence type="ECO:0000259" key="11">
    <source>
        <dbReference type="PROSITE" id="PS50893"/>
    </source>
</evidence>
<evidence type="ECO:0000256" key="7">
    <source>
        <dbReference type="ARBA" id="ARBA00022989"/>
    </source>
</evidence>
<dbReference type="PANTHER" id="PTHR24221:SF590">
    <property type="entry name" value="COMPONENT LINKED WITH THE ASSEMBLY OF CYTOCHROME' TRANSPORT TRANSMEMBRANE ATP-BINDING PROTEIN ABC TRANSPORTER CYDD-RELATED"/>
    <property type="match status" value="1"/>
</dbReference>
<reference evidence="13" key="1">
    <citation type="submission" date="2019-11" db="EMBL/GenBank/DDBJ databases">
        <authorList>
            <person name="Feng L."/>
        </authorList>
    </citation>
    <scope>NUCLEOTIDE SEQUENCE</scope>
    <source>
        <strain evidence="13">AodontolyticusLFYP35</strain>
    </source>
</reference>
<feature type="transmembrane region" description="Helical" evidence="10">
    <location>
        <begin position="21"/>
        <end position="44"/>
    </location>
</feature>
<dbReference type="PANTHER" id="PTHR24221">
    <property type="entry name" value="ATP-BINDING CASSETTE SUB-FAMILY B"/>
    <property type="match status" value="1"/>
</dbReference>
<dbReference type="Gene3D" id="3.40.50.300">
    <property type="entry name" value="P-loop containing nucleotide triphosphate hydrolases"/>
    <property type="match status" value="1"/>
</dbReference>
<comment type="similarity">
    <text evidence="9">Belongs to the ABC transporter superfamily. Lipid exporter (TC 3.A.1.106) family.</text>
</comment>
<evidence type="ECO:0000313" key="13">
    <source>
        <dbReference type="EMBL" id="VYS95698.1"/>
    </source>
</evidence>
<feature type="transmembrane region" description="Helical" evidence="10">
    <location>
        <begin position="243"/>
        <end position="266"/>
    </location>
</feature>
<name>A0A6N2SSY4_9ACTO</name>
<evidence type="ECO:0000256" key="1">
    <source>
        <dbReference type="ARBA" id="ARBA00004651"/>
    </source>
</evidence>
<evidence type="ECO:0000256" key="10">
    <source>
        <dbReference type="SAM" id="Phobius"/>
    </source>
</evidence>
<dbReference type="Pfam" id="PF00005">
    <property type="entry name" value="ABC_tran"/>
    <property type="match status" value="1"/>
</dbReference>
<dbReference type="SUPFAM" id="SSF90123">
    <property type="entry name" value="ABC transporter transmembrane region"/>
    <property type="match status" value="1"/>
</dbReference>
<dbReference type="PROSITE" id="PS50893">
    <property type="entry name" value="ABC_TRANSPORTER_2"/>
    <property type="match status" value="1"/>
</dbReference>
<feature type="transmembrane region" description="Helical" evidence="10">
    <location>
        <begin position="56"/>
        <end position="78"/>
    </location>
</feature>
<dbReference type="EMBL" id="CACRSM010000002">
    <property type="protein sequence ID" value="VYS95698.1"/>
    <property type="molecule type" value="Genomic_DNA"/>
</dbReference>
<evidence type="ECO:0000256" key="4">
    <source>
        <dbReference type="ARBA" id="ARBA00022692"/>
    </source>
</evidence>
<dbReference type="InterPro" id="IPR036640">
    <property type="entry name" value="ABC1_TM_sf"/>
</dbReference>
<feature type="transmembrane region" description="Helical" evidence="10">
    <location>
        <begin position="135"/>
        <end position="156"/>
    </location>
</feature>
<keyword evidence="4 10" id="KW-0812">Transmembrane</keyword>
<dbReference type="InterPro" id="IPR039421">
    <property type="entry name" value="Type_1_exporter"/>
</dbReference>
<dbReference type="InterPro" id="IPR003593">
    <property type="entry name" value="AAA+_ATPase"/>
</dbReference>
<evidence type="ECO:0000256" key="5">
    <source>
        <dbReference type="ARBA" id="ARBA00022741"/>
    </source>
</evidence>
<keyword evidence="6 13" id="KW-0067">ATP-binding</keyword>
<sequence>MGPELNASPSALPQPYPKQRLATVIEIVKNLLPAMFLIVLYIELGSVIDSLISGKVTLLSLGCLSLFALAAGMMAFSASFSGGTRLRTEEPRLRHAMVAQVFRLGVSERTKERSGRIVNTATDGVERSSNYRGTFIAPMLASLITPIMVVAVVFTFDWVSAAVLAISIPVVPLTVGAFQRAFRPVSTRYRASSRALAAQELDAIQGLSTLSYIGAGKRVGRTLAQAAENVRRKVMRYLAGNQMVLLVVDGVFSLGMITGATALAYWRLSDGWFSVGQAVTLVLLSSIMLDPLDRIGQFFYIGMGGIAATREIKRFTSENPEVVDPAEHGALAPAVVPAPGEVRIDSISFAYEADTPILRGASLRVAPGEHIAITGTSGAGKSTLSSLIQAHHRPSEGSIFINGVDISQVPLQWVRSQIAVVEQTTYLFSDTLRANILIANPTASDEDILTALRTVGLEDLLARLPEGLDTRVGDKGLALSGGEAQRVALARAFIKDAPILLLDEPTAHVDLESERQILNAIDTVARGRTTITISHRGATIAHADRQVELKEGELR</sequence>
<dbReference type="InterPro" id="IPR017871">
    <property type="entry name" value="ABC_transporter-like_CS"/>
</dbReference>